<dbReference type="SUPFAM" id="SSF56281">
    <property type="entry name" value="Metallo-hydrolase/oxidoreductase"/>
    <property type="match status" value="1"/>
</dbReference>
<dbReference type="Proteomes" id="UP000469523">
    <property type="component" value="Unassembled WGS sequence"/>
</dbReference>
<reference evidence="3 4" key="1">
    <citation type="submission" date="2019-09" db="EMBL/GenBank/DDBJ databases">
        <title>In-depth cultivation of the pig gut microbiome towards novel bacterial diversity and tailored functional studies.</title>
        <authorList>
            <person name="Wylensek D."/>
            <person name="Hitch T.C.A."/>
            <person name="Clavel T."/>
        </authorList>
    </citation>
    <scope>NUCLEOTIDE SEQUENCE [LARGE SCALE GENOMIC DNA]</scope>
    <source>
        <strain evidence="3 4">WCA3-693-APC-4?</strain>
    </source>
</reference>
<dbReference type="PANTHER" id="PTHR30619">
    <property type="entry name" value="DNA INTERNALIZATION/COMPETENCE PROTEIN COMEC/REC2"/>
    <property type="match status" value="1"/>
</dbReference>
<dbReference type="PROSITE" id="PS51257">
    <property type="entry name" value="PROKAR_LIPOPROTEIN"/>
    <property type="match status" value="1"/>
</dbReference>
<dbReference type="InterPro" id="IPR001322">
    <property type="entry name" value="Lamin_tail_dom"/>
</dbReference>
<feature type="domain" description="LTD" evidence="2">
    <location>
        <begin position="290"/>
        <end position="395"/>
    </location>
</feature>
<keyword evidence="3" id="KW-0378">Hydrolase</keyword>
<keyword evidence="1" id="KW-0732">Signal</keyword>
<accession>A0A6N7XVC4</accession>
<dbReference type="Pfam" id="PF00932">
    <property type="entry name" value="LTD"/>
    <property type="match status" value="1"/>
</dbReference>
<protein>
    <submittedName>
        <fullName evidence="3">MBL fold metallo-hydrolase</fullName>
    </submittedName>
</protein>
<dbReference type="SUPFAM" id="SSF74853">
    <property type="entry name" value="Lamin A/C globular tail domain"/>
    <property type="match status" value="1"/>
</dbReference>
<dbReference type="InterPro" id="IPR001279">
    <property type="entry name" value="Metallo-B-lactamas"/>
</dbReference>
<dbReference type="InterPro" id="IPR052159">
    <property type="entry name" value="Competence_DNA_uptake"/>
</dbReference>
<dbReference type="PANTHER" id="PTHR30619:SF7">
    <property type="entry name" value="BETA-LACTAMASE DOMAIN PROTEIN"/>
    <property type="match status" value="1"/>
</dbReference>
<organism evidence="3 4">
    <name type="scientific">Tissierella pigra</name>
    <dbReference type="NCBI Taxonomy" id="2607614"/>
    <lineage>
        <taxon>Bacteria</taxon>
        <taxon>Bacillati</taxon>
        <taxon>Bacillota</taxon>
        <taxon>Tissierellia</taxon>
        <taxon>Tissierellales</taxon>
        <taxon>Tissierellaceae</taxon>
        <taxon>Tissierella</taxon>
    </lineage>
</organism>
<gene>
    <name evidence="3" type="ORF">FYJ83_03015</name>
</gene>
<dbReference type="Gene3D" id="3.60.15.10">
    <property type="entry name" value="Ribonuclease Z/Hydroxyacylglutathione hydrolase-like"/>
    <property type="match status" value="1"/>
</dbReference>
<evidence type="ECO:0000313" key="3">
    <source>
        <dbReference type="EMBL" id="MSU00435.1"/>
    </source>
</evidence>
<name>A0A6N7XVC4_9FIRM</name>
<dbReference type="GO" id="GO:0016787">
    <property type="term" value="F:hydrolase activity"/>
    <property type="evidence" value="ECO:0007669"/>
    <property type="project" value="UniProtKB-KW"/>
</dbReference>
<dbReference type="InterPro" id="IPR036866">
    <property type="entry name" value="RibonucZ/Hydroxyglut_hydro"/>
</dbReference>
<dbReference type="SMART" id="SM00849">
    <property type="entry name" value="Lactamase_B"/>
    <property type="match status" value="1"/>
</dbReference>
<dbReference type="PROSITE" id="PS51841">
    <property type="entry name" value="LTD"/>
    <property type="match status" value="1"/>
</dbReference>
<dbReference type="EMBL" id="VUNQ01000004">
    <property type="protein sequence ID" value="MSU00435.1"/>
    <property type="molecule type" value="Genomic_DNA"/>
</dbReference>
<dbReference type="AlphaFoldDB" id="A0A6N7XVC4"/>
<evidence type="ECO:0000259" key="2">
    <source>
        <dbReference type="PROSITE" id="PS51841"/>
    </source>
</evidence>
<proteinExistence type="predicted"/>
<evidence type="ECO:0000256" key="1">
    <source>
        <dbReference type="SAM" id="SignalP"/>
    </source>
</evidence>
<dbReference type="CDD" id="cd07731">
    <property type="entry name" value="ComA-like_MBL-fold"/>
    <property type="match status" value="1"/>
</dbReference>
<dbReference type="InterPro" id="IPR035681">
    <property type="entry name" value="ComA-like_MBL"/>
</dbReference>
<keyword evidence="4" id="KW-1185">Reference proteome</keyword>
<dbReference type="Pfam" id="PF00753">
    <property type="entry name" value="Lactamase_B"/>
    <property type="match status" value="1"/>
</dbReference>
<dbReference type="InterPro" id="IPR036415">
    <property type="entry name" value="Lamin_tail_dom_sf"/>
</dbReference>
<evidence type="ECO:0000313" key="4">
    <source>
        <dbReference type="Proteomes" id="UP000469523"/>
    </source>
</evidence>
<dbReference type="RefSeq" id="WP_154438867.1">
    <property type="nucleotide sequence ID" value="NZ_VUNQ01000004.1"/>
</dbReference>
<comment type="caution">
    <text evidence="3">The sequence shown here is derived from an EMBL/GenBank/DDBJ whole genome shotgun (WGS) entry which is preliminary data.</text>
</comment>
<feature type="signal peptide" evidence="1">
    <location>
        <begin position="1"/>
        <end position="22"/>
    </location>
</feature>
<feature type="chain" id="PRO_5039498495" evidence="1">
    <location>
        <begin position="23"/>
        <end position="395"/>
    </location>
</feature>
<sequence>MKNFKKASMFVFIMIMIFSLMGCEDIIDTNLDSNTGDILEIHFIDVGQADSIFIKKGQEAMLIDAGNNKDGKTVVEYIKNQNVSKLNYVIGTHPHADHIGGLDDVIDNLDIDKLIMPNAISNTKTFEDVLDSIDKKGLKITKPKVGDRYTLNGAEFIVLAPNGESYESLNDYSVVVKLIDGETSFLFTGDAEALSEKEMLKSNRNLLKSDVLKVGHHGSVTSTSQEFLDAVDPYIAVISSETGNSYGHPHKEIIERLTEKNIDICRTDLQGTIIIKSNGKSLEFNHKEIVLNNNSPVNKPDVVISNVDKIEEIVTIKNNSKDEINLEGWKLLSVTGNQEYIFPKYVLKGGEVVTVTSGNKEGDLDWGSTNIWNNTKSDPAVLYDEAGKEIFRFND</sequence>
<dbReference type="Gene3D" id="2.60.40.1260">
    <property type="entry name" value="Lamin Tail domain"/>
    <property type="match status" value="1"/>
</dbReference>